<name>A0A0P1GFT8_9RHOB</name>
<dbReference type="OrthoDB" id="9795689at2"/>
<evidence type="ECO:0000313" key="1">
    <source>
        <dbReference type="EMBL" id="CUH75117.1"/>
    </source>
</evidence>
<dbReference type="Gene3D" id="3.30.70.1210">
    <property type="entry name" value="Crispr-associated protein, domain 2"/>
    <property type="match status" value="1"/>
</dbReference>
<gene>
    <name evidence="1" type="ORF">TRM7557_00229</name>
</gene>
<dbReference type="STRING" id="928856.SAMN04488049_13412"/>
<dbReference type="SUPFAM" id="SSF117987">
    <property type="entry name" value="CRISPR-associated protein"/>
    <property type="match status" value="1"/>
</dbReference>
<dbReference type="InterPro" id="IPR010179">
    <property type="entry name" value="CRISPR-assoc_prot_Cse3"/>
</dbReference>
<dbReference type="EMBL" id="CYSD01000008">
    <property type="protein sequence ID" value="CUH75117.1"/>
    <property type="molecule type" value="Genomic_DNA"/>
</dbReference>
<accession>A0A0P1GFT8</accession>
<dbReference type="RefSeq" id="WP_058288393.1">
    <property type="nucleotide sequence ID" value="NZ_CYSD01000008.1"/>
</dbReference>
<organism evidence="1 2">
    <name type="scientific">Tritonibacter multivorans</name>
    <dbReference type="NCBI Taxonomy" id="928856"/>
    <lineage>
        <taxon>Bacteria</taxon>
        <taxon>Pseudomonadati</taxon>
        <taxon>Pseudomonadota</taxon>
        <taxon>Alphaproteobacteria</taxon>
        <taxon>Rhodobacterales</taxon>
        <taxon>Paracoccaceae</taxon>
        <taxon>Tritonibacter</taxon>
    </lineage>
</organism>
<evidence type="ECO:0000313" key="2">
    <source>
        <dbReference type="Proteomes" id="UP000052022"/>
    </source>
</evidence>
<keyword evidence="2" id="KW-1185">Reference proteome</keyword>
<reference evidence="1 2" key="1">
    <citation type="submission" date="2015-09" db="EMBL/GenBank/DDBJ databases">
        <authorList>
            <consortium name="Swine Surveillance"/>
        </authorList>
    </citation>
    <scope>NUCLEOTIDE SEQUENCE [LARGE SCALE GENOMIC DNA]</scope>
    <source>
        <strain evidence="1 2">CECT 7557</strain>
    </source>
</reference>
<proteinExistence type="predicted"/>
<dbReference type="SMART" id="SM01101">
    <property type="entry name" value="CRISPR_assoc"/>
    <property type="match status" value="1"/>
</dbReference>
<sequence length="256" mass="28406">MTTHLIHIPIDLRALYVWGEARGLSCRGVFDEGLALHHLLGESFGPAVLQPFRLMVSRGARTGALYAYAAQTHEELAVAAAQTFDPAMASVIDLADLRSHPRPAAAWSAGQRLGFDLRFRPVVRLAKPLQMGGEAFRKGAELDAYLPYVARAPQDARLSREEVYLDWLAKRLEGAVDIERSQTVIARCERSMIIRNGRRVEGPDVIIQGTFSIVDPTAYAQLLARGIGRHRTYGYGMMMLRPPQKVSKPQSMESHS</sequence>
<dbReference type="Proteomes" id="UP000052022">
    <property type="component" value="Unassembled WGS sequence"/>
</dbReference>
<dbReference type="Pfam" id="PF08798">
    <property type="entry name" value="CRISPR_assoc"/>
    <property type="match status" value="1"/>
</dbReference>
<protein>
    <submittedName>
        <fullName evidence="1">CRISPR-associated protein Cas6/Cse3/CasE, subtype I-E/ECOLI</fullName>
    </submittedName>
</protein>
<dbReference type="AlphaFoldDB" id="A0A0P1GFT8"/>